<accession>A0A4V6KSM2</accession>
<dbReference type="Proteomes" id="UP001566204">
    <property type="component" value="Unassembled WGS sequence"/>
</dbReference>
<evidence type="ECO:0000313" key="4">
    <source>
        <dbReference type="Proteomes" id="UP000308196"/>
    </source>
</evidence>
<gene>
    <name evidence="2" type="ORF">ABTW24_21120</name>
    <name evidence="3" type="ORF">NCTC11429_02520</name>
</gene>
<dbReference type="EMBL" id="JBEOQB010000006">
    <property type="protein sequence ID" value="MEZ0454107.1"/>
    <property type="molecule type" value="Genomic_DNA"/>
</dbReference>
<sequence length="156" mass="16692">MKSPMMKMAGLFGFVFAILMTSQSALAQSKVDHALNTAEGAAETVNKAGKTLKTIGGLFKKKNKDEAENALPPTTTIHVQGPASYDAVNQFKEAIKSCKEVKNANLKFKKGKSMITVNHTGTTEGFFESLNKAGTLKGKNILSVEEGTIEIEVPGE</sequence>
<reference evidence="3 4" key="1">
    <citation type="submission" date="2019-05" db="EMBL/GenBank/DDBJ databases">
        <authorList>
            <consortium name="Pathogen Informatics"/>
        </authorList>
    </citation>
    <scope>NUCLEOTIDE SEQUENCE [LARGE SCALE GENOMIC DNA]</scope>
    <source>
        <strain evidence="3 4">NCTC11429</strain>
    </source>
</reference>
<name>A0A4V6KSM2_9SPHI</name>
<feature type="chain" id="PRO_5020744764" description="BON domain-containing protein" evidence="1">
    <location>
        <begin position="28"/>
        <end position="156"/>
    </location>
</feature>
<evidence type="ECO:0000313" key="5">
    <source>
        <dbReference type="Proteomes" id="UP001566204"/>
    </source>
</evidence>
<organism evidence="3 4">
    <name type="scientific">Sphingobacterium thalpophilum</name>
    <dbReference type="NCBI Taxonomy" id="259"/>
    <lineage>
        <taxon>Bacteria</taxon>
        <taxon>Pseudomonadati</taxon>
        <taxon>Bacteroidota</taxon>
        <taxon>Sphingobacteriia</taxon>
        <taxon>Sphingobacteriales</taxon>
        <taxon>Sphingobacteriaceae</taxon>
        <taxon>Sphingobacterium</taxon>
    </lineage>
</organism>
<feature type="signal peptide" evidence="1">
    <location>
        <begin position="1"/>
        <end position="27"/>
    </location>
</feature>
<dbReference type="EMBL" id="LR590484">
    <property type="protein sequence ID" value="VTR41438.1"/>
    <property type="molecule type" value="Genomic_DNA"/>
</dbReference>
<dbReference type="RefSeq" id="WP_138096804.1">
    <property type="nucleotide sequence ID" value="NZ_CP141191.1"/>
</dbReference>
<dbReference type="AlphaFoldDB" id="A0A4V6KSM2"/>
<keyword evidence="1" id="KW-0732">Signal</keyword>
<dbReference type="KEGG" id="stha:NCTC11429_02520"/>
<reference evidence="2 5" key="2">
    <citation type="submission" date="2024-06" db="EMBL/GenBank/DDBJ databases">
        <title>Soil Sphingobacterium thalpophilum.</title>
        <authorList>
            <person name="Yang J."/>
            <person name="Li J."/>
        </authorList>
    </citation>
    <scope>NUCLEOTIDE SEQUENCE [LARGE SCALE GENOMIC DNA]</scope>
    <source>
        <strain evidence="2 5">22g91tb</strain>
    </source>
</reference>
<dbReference type="GeneID" id="78463228"/>
<evidence type="ECO:0008006" key="6">
    <source>
        <dbReference type="Google" id="ProtNLM"/>
    </source>
</evidence>
<dbReference type="STRING" id="1123265.GCA_000686625_03784"/>
<dbReference type="Proteomes" id="UP000308196">
    <property type="component" value="Chromosome"/>
</dbReference>
<protein>
    <recommendedName>
        <fullName evidence="6">BON domain-containing protein</fullName>
    </recommendedName>
</protein>
<evidence type="ECO:0000256" key="1">
    <source>
        <dbReference type="SAM" id="SignalP"/>
    </source>
</evidence>
<evidence type="ECO:0000313" key="3">
    <source>
        <dbReference type="EMBL" id="VTR41438.1"/>
    </source>
</evidence>
<keyword evidence="5" id="KW-1185">Reference proteome</keyword>
<evidence type="ECO:0000313" key="2">
    <source>
        <dbReference type="EMBL" id="MEZ0454107.1"/>
    </source>
</evidence>
<proteinExistence type="predicted"/>